<dbReference type="SUPFAM" id="SSF81321">
    <property type="entry name" value="Family A G protein-coupled receptor-like"/>
    <property type="match status" value="1"/>
</dbReference>
<dbReference type="Proteomes" id="UP000827892">
    <property type="component" value="Chromosome V"/>
</dbReference>
<keyword evidence="1" id="KW-0472">Membrane</keyword>
<proteinExistence type="predicted"/>
<evidence type="ECO:0000256" key="1">
    <source>
        <dbReference type="SAM" id="Phobius"/>
    </source>
</evidence>
<keyword evidence="1" id="KW-1133">Transmembrane helix</keyword>
<feature type="transmembrane region" description="Helical" evidence="1">
    <location>
        <begin position="172"/>
        <end position="192"/>
    </location>
</feature>
<dbReference type="PANTHER" id="PTHR23021:SF88">
    <property type="entry name" value="SERPENTINE RECEPTOR, CLASS T"/>
    <property type="match status" value="1"/>
</dbReference>
<feature type="transmembrane region" description="Helical" evidence="1">
    <location>
        <begin position="84"/>
        <end position="107"/>
    </location>
</feature>
<feature type="transmembrane region" description="Helical" evidence="1">
    <location>
        <begin position="12"/>
        <end position="33"/>
    </location>
</feature>
<dbReference type="PANTHER" id="PTHR23021">
    <property type="entry name" value="SERPENTINE RECEPTOR, CLASS T"/>
    <property type="match status" value="1"/>
</dbReference>
<accession>A0AAE9CYB5</accession>
<dbReference type="EMBL" id="CP090895">
    <property type="protein sequence ID" value="ULT86509.1"/>
    <property type="molecule type" value="Genomic_DNA"/>
</dbReference>
<feature type="transmembrane region" description="Helical" evidence="1">
    <location>
        <begin position="212"/>
        <end position="231"/>
    </location>
</feature>
<dbReference type="InterPro" id="IPR019425">
    <property type="entry name" value="7TM_GPCR_serpentine_rcpt_Srt"/>
</dbReference>
<reference evidence="2 3" key="1">
    <citation type="submission" date="2022-02" db="EMBL/GenBank/DDBJ databases">
        <title>Chromosome-level reference genomes for two strains of Caenorhabditis briggsae: an improved platform for comparative genomics.</title>
        <authorList>
            <person name="Stevens L."/>
            <person name="Andersen E.C."/>
        </authorList>
    </citation>
    <scope>NUCLEOTIDE SEQUENCE [LARGE SCALE GENOMIC DNA]</scope>
    <source>
        <strain evidence="2">QX1410_ONT</strain>
        <tissue evidence="2">Whole-organism</tissue>
    </source>
</reference>
<sequence>MSSNVVLKLMNIINGLQLMQAICHFLSGPMIVFPKLHERIHLAIGVIGTLLNIGWVGEFPIITILAFCRILIFNNTITLKKMPVVVELMLVLLGGWAIVLFFFGSYFQYVILDSPNWGFNYSLPVMKFVDAQELTISFTCLPLTYLAYMFMAYLIFKKKNMSSCVQSRKSEMMILIQSTFVTFYVTVLITIWHQPMLGIQLVDMSVRRNRAIVNGVVVIHCYINPILTLVCNRAVREQCTKYLKVHQVKSGNSANSLAGARASVSFSPS</sequence>
<feature type="transmembrane region" description="Helical" evidence="1">
    <location>
        <begin position="134"/>
        <end position="156"/>
    </location>
</feature>
<evidence type="ECO:0000313" key="3">
    <source>
        <dbReference type="Proteomes" id="UP000827892"/>
    </source>
</evidence>
<dbReference type="AlphaFoldDB" id="A0AAE9CYB5"/>
<feature type="transmembrane region" description="Helical" evidence="1">
    <location>
        <begin position="53"/>
        <end position="72"/>
    </location>
</feature>
<keyword evidence="1" id="KW-0812">Transmembrane</keyword>
<evidence type="ECO:0000313" key="2">
    <source>
        <dbReference type="EMBL" id="ULT86509.1"/>
    </source>
</evidence>
<name>A0AAE9CYB5_CAEBR</name>
<protein>
    <submittedName>
        <fullName evidence="2">Uncharacterized protein</fullName>
    </submittedName>
</protein>
<organism evidence="2 3">
    <name type="scientific">Caenorhabditis briggsae</name>
    <dbReference type="NCBI Taxonomy" id="6238"/>
    <lineage>
        <taxon>Eukaryota</taxon>
        <taxon>Metazoa</taxon>
        <taxon>Ecdysozoa</taxon>
        <taxon>Nematoda</taxon>
        <taxon>Chromadorea</taxon>
        <taxon>Rhabditida</taxon>
        <taxon>Rhabditina</taxon>
        <taxon>Rhabditomorpha</taxon>
        <taxon>Rhabditoidea</taxon>
        <taxon>Rhabditidae</taxon>
        <taxon>Peloderinae</taxon>
        <taxon>Caenorhabditis</taxon>
    </lineage>
</organism>
<gene>
    <name evidence="2" type="ORF">L3Y34_006303</name>
</gene>